<proteinExistence type="inferred from homology"/>
<accession>A0A843W280</accession>
<dbReference type="PANTHER" id="PTHR32054">
    <property type="entry name" value="HEAVY CHAIN, PUTATIVE, EXPRESSED-RELATED-RELATED"/>
    <property type="match status" value="1"/>
</dbReference>
<evidence type="ECO:0000313" key="6">
    <source>
        <dbReference type="Proteomes" id="UP000652761"/>
    </source>
</evidence>
<organism evidence="5 6">
    <name type="scientific">Colocasia esculenta</name>
    <name type="common">Wild taro</name>
    <name type="synonym">Arum esculentum</name>
    <dbReference type="NCBI Taxonomy" id="4460"/>
    <lineage>
        <taxon>Eukaryota</taxon>
        <taxon>Viridiplantae</taxon>
        <taxon>Streptophyta</taxon>
        <taxon>Embryophyta</taxon>
        <taxon>Tracheophyta</taxon>
        <taxon>Spermatophyta</taxon>
        <taxon>Magnoliopsida</taxon>
        <taxon>Liliopsida</taxon>
        <taxon>Araceae</taxon>
        <taxon>Aroideae</taxon>
        <taxon>Colocasieae</taxon>
        <taxon>Colocasia</taxon>
    </lineage>
</organism>
<comment type="caution">
    <text evidence="5">The sequence shown here is derived from an EMBL/GenBank/DDBJ whole genome shotgun (WGS) entry which is preliminary data.</text>
</comment>
<dbReference type="GO" id="GO:0009904">
    <property type="term" value="P:chloroplast accumulation movement"/>
    <property type="evidence" value="ECO:0007669"/>
    <property type="project" value="TreeGrafter"/>
</dbReference>
<name>A0A843W280_COLES</name>
<feature type="coiled-coil region" evidence="3">
    <location>
        <begin position="387"/>
        <end position="449"/>
    </location>
</feature>
<evidence type="ECO:0000256" key="4">
    <source>
        <dbReference type="SAM" id="MobiDB-lite"/>
    </source>
</evidence>
<feature type="coiled-coil region" evidence="3">
    <location>
        <begin position="324"/>
        <end position="356"/>
    </location>
</feature>
<dbReference type="GO" id="GO:0009903">
    <property type="term" value="P:chloroplast avoidance movement"/>
    <property type="evidence" value="ECO:0007669"/>
    <property type="project" value="TreeGrafter"/>
</dbReference>
<keyword evidence="2 3" id="KW-0175">Coiled coil</keyword>
<feature type="coiled-coil region" evidence="3">
    <location>
        <begin position="150"/>
        <end position="181"/>
    </location>
</feature>
<dbReference type="OrthoDB" id="1933125at2759"/>
<evidence type="ECO:0008006" key="7">
    <source>
        <dbReference type="Google" id="ProtNLM"/>
    </source>
</evidence>
<feature type="coiled-coil region" evidence="3">
    <location>
        <begin position="58"/>
        <end position="113"/>
    </location>
</feature>
<evidence type="ECO:0000256" key="2">
    <source>
        <dbReference type="ARBA" id="ARBA00023054"/>
    </source>
</evidence>
<sequence length="647" mass="71620">MVASTRQNVADSSKLMGEVDTRAPFESVKAAVSLFGEAAFSPDKPAVRKQKGPLAERALAKETQLHLAEKELNKFKEQLKNAETTRIQALAELEQAKRTVDVLASKLKTINESKESVLKATEVAKIQTKQSENLSSSCDSENGHNWKHEMDNAREQYAITIKELDAAKQELRRIKKDFEISMDAKVSAFQQEAEARQLAEVNSERASQLSKEIAAARESLEHVKLAFVQAQQEESKISSEKDVSRQAYRHALEETEKRLASLKKEFDPELAGNLEAKLASTSDEIGALKKEMENVKLSDLDSVATVTTELDGAKEVLHKLAEEESSLRGLMESLQLELENVKKEHLDLKAKEAETESVVSELHIKLQKSKGELVVATTGELKAQAACDNLLLTLQQLTSESENARKESETVKNRADEFRREAETSRISLNEAEKKLQIALRDAEAAKAAETNALNEIKILSEKANAARASTSESGAKITISREEYESLSRKVGESETLAEMKVAAALAQVEAIRAGENEAIKRLEATRKEMEEMEVATQEAMKRAEMAEAARRAVEGEMKRWREREQKRAAEAASRIFAETQMPKAASPPQTGLSKSSLPVKNEGNRKSGKTATKKTLLPQLSGLFQRKRNQVEGSSPSYLPGEKPV</sequence>
<dbReference type="InterPro" id="IPR008545">
    <property type="entry name" value="Web"/>
</dbReference>
<evidence type="ECO:0000256" key="1">
    <source>
        <dbReference type="ARBA" id="ARBA00005485"/>
    </source>
</evidence>
<keyword evidence="6" id="KW-1185">Reference proteome</keyword>
<feature type="compositionally biased region" description="Polar residues" evidence="4">
    <location>
        <begin position="589"/>
        <end position="600"/>
    </location>
</feature>
<evidence type="ECO:0000256" key="3">
    <source>
        <dbReference type="SAM" id="Coils"/>
    </source>
</evidence>
<dbReference type="GO" id="GO:0005829">
    <property type="term" value="C:cytosol"/>
    <property type="evidence" value="ECO:0007669"/>
    <property type="project" value="TreeGrafter"/>
</dbReference>
<reference evidence="5" key="1">
    <citation type="submission" date="2017-07" db="EMBL/GenBank/DDBJ databases">
        <title>Taro Niue Genome Assembly and Annotation.</title>
        <authorList>
            <person name="Atibalentja N."/>
            <person name="Keating K."/>
            <person name="Fields C.J."/>
        </authorList>
    </citation>
    <scope>NUCLEOTIDE SEQUENCE</scope>
    <source>
        <strain evidence="5">Niue_2</strain>
        <tissue evidence="5">Leaf</tissue>
    </source>
</reference>
<feature type="compositionally biased region" description="Basic and acidic residues" evidence="4">
    <location>
        <begin position="553"/>
        <end position="571"/>
    </location>
</feature>
<dbReference type="Proteomes" id="UP000652761">
    <property type="component" value="Unassembled WGS sequence"/>
</dbReference>
<gene>
    <name evidence="5" type="ORF">Taro_036686</name>
</gene>
<dbReference type="EMBL" id="NMUH01003115">
    <property type="protein sequence ID" value="MQM03902.1"/>
    <property type="molecule type" value="Genomic_DNA"/>
</dbReference>
<protein>
    <recommendedName>
        <fullName evidence="7">WEB family protein</fullName>
    </recommendedName>
</protein>
<dbReference type="PANTHER" id="PTHR32054:SF3">
    <property type="entry name" value="HEAVY CHAIN, PUTATIVE, EXPRESSED-RELATED"/>
    <property type="match status" value="1"/>
</dbReference>
<feature type="coiled-coil region" evidence="3">
    <location>
        <begin position="206"/>
        <end position="291"/>
    </location>
</feature>
<comment type="similarity">
    <text evidence="1">Belongs to the WEB family.</text>
</comment>
<evidence type="ECO:0000313" key="5">
    <source>
        <dbReference type="EMBL" id="MQM03902.1"/>
    </source>
</evidence>
<dbReference type="Pfam" id="PF05701">
    <property type="entry name" value="WEMBL"/>
    <property type="match status" value="1"/>
</dbReference>
<dbReference type="AlphaFoldDB" id="A0A843W280"/>
<feature type="region of interest" description="Disordered" evidence="4">
    <location>
        <begin position="553"/>
        <end position="647"/>
    </location>
</feature>